<dbReference type="PANTHER" id="PTHR45188:SF2">
    <property type="entry name" value="DNAJ HOMOLOG SUBFAMILY C MEMBER 7"/>
    <property type="match status" value="1"/>
</dbReference>
<keyword evidence="2" id="KW-0802">TPR repeat</keyword>
<sequence>MFAQDAAAISHEAPASLLLRTAGAYKKKAAELAKDGEHDQAAAHLIRALLPPAARVMPSPASGALVLREGLDETTVADLKQLLATAMQKLKQQRMLEAQEAREAAAAEARRVEEALALQEARARAARDEADWSAYLQASMDDDRLLVEAKPSPALFELELQLRGPANDGSGVLTKKLVVRNSHEDGPHAVYEFCSAHGLHSADEVRKLSEIVQARMTGSPVWLAEWLAARPSTSPPELLRRAGEHRSAASFREAGVLYTRLLAHPDGATLSAEEVNAAREGVVQMMVAERALLPFFTSVRTEQWQAALDALERLPRDLRSSARLQLLEARCHQMLGRWGSAQRAAARVVEATATYSPWLRGQPRMLAVALGSAAALEQGDGKKALSFLASVLKYDPDQEEVRTQYKQLKAVLQLMASAEEQVVKGYNHRAVAELDTVLAKLRGMDVGNTLLRAQVLLKLCRARSAMKKHVEAMEDCQTAYSALSTPGPGVQVHPARVREALEARAVAHEADQNFDEAVADLRAASELSSGPGAPKEAAQALEGNLRRVLELQRKWRCIDPSDQKAWHDNRCGHAGDPNSGRNHRSVLELPANLGDLKPEDQCSWVIKQYRKLAKQWHPDRYKGLKARAERKMRECSEAKEVLFKQLTCSEGSSKRRGRA</sequence>
<dbReference type="EMBL" id="JWZX01003409">
    <property type="protein sequence ID" value="KOO20835.1"/>
    <property type="molecule type" value="Genomic_DNA"/>
</dbReference>
<feature type="domain" description="J" evidence="4">
    <location>
        <begin position="582"/>
        <end position="659"/>
    </location>
</feature>
<dbReference type="PROSITE" id="PS50076">
    <property type="entry name" value="DNAJ_2"/>
    <property type="match status" value="1"/>
</dbReference>
<keyword evidence="6" id="KW-1185">Reference proteome</keyword>
<dbReference type="InterPro" id="IPR001623">
    <property type="entry name" value="DnaJ_domain"/>
</dbReference>
<feature type="coiled-coil region" evidence="3">
    <location>
        <begin position="76"/>
        <end position="129"/>
    </location>
</feature>
<evidence type="ECO:0000259" key="4">
    <source>
        <dbReference type="PROSITE" id="PS50076"/>
    </source>
</evidence>
<dbReference type="Gene3D" id="1.10.287.110">
    <property type="entry name" value="DnaJ domain"/>
    <property type="match status" value="1"/>
</dbReference>
<proteinExistence type="predicted"/>
<protein>
    <submittedName>
        <fullName evidence="5">DNAj-like subfamily c member 3</fullName>
    </submittedName>
</protein>
<dbReference type="Proteomes" id="UP000037460">
    <property type="component" value="Unassembled WGS sequence"/>
</dbReference>
<gene>
    <name evidence="5" type="ORF">Ctob_000005</name>
</gene>
<evidence type="ECO:0000313" key="5">
    <source>
        <dbReference type="EMBL" id="KOO20835.1"/>
    </source>
</evidence>
<accession>A0A0M0J2T2</accession>
<evidence type="ECO:0000256" key="3">
    <source>
        <dbReference type="SAM" id="Coils"/>
    </source>
</evidence>
<comment type="caution">
    <text evidence="5">The sequence shown here is derived from an EMBL/GenBank/DDBJ whole genome shotgun (WGS) entry which is preliminary data.</text>
</comment>
<keyword evidence="1" id="KW-0677">Repeat</keyword>
<dbReference type="InterPro" id="IPR036869">
    <property type="entry name" value="J_dom_sf"/>
</dbReference>
<organism evidence="5 6">
    <name type="scientific">Chrysochromulina tobinii</name>
    <dbReference type="NCBI Taxonomy" id="1460289"/>
    <lineage>
        <taxon>Eukaryota</taxon>
        <taxon>Haptista</taxon>
        <taxon>Haptophyta</taxon>
        <taxon>Prymnesiophyceae</taxon>
        <taxon>Prymnesiales</taxon>
        <taxon>Chrysochromulinaceae</taxon>
        <taxon>Chrysochromulina</taxon>
    </lineage>
</organism>
<dbReference type="SUPFAM" id="SSF48452">
    <property type="entry name" value="TPR-like"/>
    <property type="match status" value="2"/>
</dbReference>
<keyword evidence="3" id="KW-0175">Coiled coil</keyword>
<dbReference type="Pfam" id="PF00226">
    <property type="entry name" value="DnaJ"/>
    <property type="match status" value="1"/>
</dbReference>
<dbReference type="PANTHER" id="PTHR45188">
    <property type="entry name" value="DNAJ PROTEIN P58IPK HOMOLOG"/>
    <property type="match status" value="1"/>
</dbReference>
<name>A0A0M0J2T2_9EUKA</name>
<dbReference type="SMART" id="SM00271">
    <property type="entry name" value="DnaJ"/>
    <property type="match status" value="1"/>
</dbReference>
<dbReference type="OrthoDB" id="10250354at2759"/>
<evidence type="ECO:0000313" key="6">
    <source>
        <dbReference type="Proteomes" id="UP000037460"/>
    </source>
</evidence>
<evidence type="ECO:0000256" key="2">
    <source>
        <dbReference type="ARBA" id="ARBA00022803"/>
    </source>
</evidence>
<dbReference type="AlphaFoldDB" id="A0A0M0J2T2"/>
<dbReference type="SUPFAM" id="SSF46565">
    <property type="entry name" value="Chaperone J-domain"/>
    <property type="match status" value="1"/>
</dbReference>
<dbReference type="Gene3D" id="1.25.40.10">
    <property type="entry name" value="Tetratricopeptide repeat domain"/>
    <property type="match status" value="1"/>
</dbReference>
<dbReference type="InterPro" id="IPR011990">
    <property type="entry name" value="TPR-like_helical_dom_sf"/>
</dbReference>
<reference evidence="6" key="1">
    <citation type="journal article" date="2015" name="PLoS Genet.">
        <title>Genome Sequence and Transcriptome Analyses of Chrysochromulina tobin: Metabolic Tools for Enhanced Algal Fitness in the Prominent Order Prymnesiales (Haptophyceae).</title>
        <authorList>
            <person name="Hovde B.T."/>
            <person name="Deodato C.R."/>
            <person name="Hunsperger H.M."/>
            <person name="Ryken S.A."/>
            <person name="Yost W."/>
            <person name="Jha R.K."/>
            <person name="Patterson J."/>
            <person name="Monnat R.J. Jr."/>
            <person name="Barlow S.B."/>
            <person name="Starkenburg S.R."/>
            <person name="Cattolico R.A."/>
        </authorList>
    </citation>
    <scope>NUCLEOTIDE SEQUENCE</scope>
    <source>
        <strain evidence="6">CCMP291</strain>
    </source>
</reference>
<dbReference type="CDD" id="cd06257">
    <property type="entry name" value="DnaJ"/>
    <property type="match status" value="1"/>
</dbReference>
<evidence type="ECO:0000256" key="1">
    <source>
        <dbReference type="ARBA" id="ARBA00022737"/>
    </source>
</evidence>